<keyword evidence="2" id="KW-0328">Glycosyltransferase</keyword>
<evidence type="ECO:0000256" key="2">
    <source>
        <dbReference type="ARBA" id="ARBA00022676"/>
    </source>
</evidence>
<protein>
    <submittedName>
        <fullName evidence="6">Core-2/I-Branching enzyme</fullName>
    </submittedName>
</protein>
<proteinExistence type="predicted"/>
<evidence type="ECO:0000256" key="3">
    <source>
        <dbReference type="ARBA" id="ARBA00022679"/>
    </source>
</evidence>
<keyword evidence="5" id="KW-0325">Glycoprotein</keyword>
<name>A0A2G9TWS8_TELCI</name>
<evidence type="ECO:0000256" key="1">
    <source>
        <dbReference type="ARBA" id="ARBA00004606"/>
    </source>
</evidence>
<gene>
    <name evidence="6" type="ORF">TELCIR_15961</name>
</gene>
<evidence type="ECO:0000256" key="4">
    <source>
        <dbReference type="ARBA" id="ARBA00023136"/>
    </source>
</evidence>
<accession>A0A2G9TWS8</accession>
<feature type="non-terminal residue" evidence="6">
    <location>
        <position position="1"/>
    </location>
</feature>
<keyword evidence="7" id="KW-1185">Reference proteome</keyword>
<comment type="subcellular location">
    <subcellularLocation>
        <location evidence="1">Membrane</location>
        <topology evidence="1">Single-pass type II membrane protein</topology>
    </subcellularLocation>
</comment>
<reference evidence="6 7" key="1">
    <citation type="submission" date="2015-09" db="EMBL/GenBank/DDBJ databases">
        <title>Draft genome of the parasitic nematode Teladorsagia circumcincta isolate WARC Sus (inbred).</title>
        <authorList>
            <person name="Mitreva M."/>
        </authorList>
    </citation>
    <scope>NUCLEOTIDE SEQUENCE [LARGE SCALE GENOMIC DNA]</scope>
    <source>
        <strain evidence="6 7">S</strain>
    </source>
</reference>
<sequence length="154" mass="17550">SYDFIEDELAASYHPQNVFCYSVDAKALDLFNSRIQILSKCFPNVLVTQARFSVTGSGRYQNHAFYECLKILSNIPGWEHVIMMQNYDMMIKSVYETASILQALDGTNDIGATECDPNRNGDVINKIERNAKEDLWFSANLLITHYCRLAGEYS</sequence>
<dbReference type="OrthoDB" id="2019572at2759"/>
<organism evidence="6 7">
    <name type="scientific">Teladorsagia circumcincta</name>
    <name type="common">Brown stomach worm</name>
    <name type="synonym">Ostertagia circumcincta</name>
    <dbReference type="NCBI Taxonomy" id="45464"/>
    <lineage>
        <taxon>Eukaryota</taxon>
        <taxon>Metazoa</taxon>
        <taxon>Ecdysozoa</taxon>
        <taxon>Nematoda</taxon>
        <taxon>Chromadorea</taxon>
        <taxon>Rhabditida</taxon>
        <taxon>Rhabditina</taxon>
        <taxon>Rhabditomorpha</taxon>
        <taxon>Strongyloidea</taxon>
        <taxon>Trichostrongylidae</taxon>
        <taxon>Teladorsagia</taxon>
    </lineage>
</organism>
<evidence type="ECO:0000313" key="6">
    <source>
        <dbReference type="EMBL" id="PIO62476.1"/>
    </source>
</evidence>
<dbReference type="Pfam" id="PF02485">
    <property type="entry name" value="Branch"/>
    <property type="match status" value="1"/>
</dbReference>
<evidence type="ECO:0000313" key="7">
    <source>
        <dbReference type="Proteomes" id="UP000230423"/>
    </source>
</evidence>
<dbReference type="GO" id="GO:0016757">
    <property type="term" value="F:glycosyltransferase activity"/>
    <property type="evidence" value="ECO:0007669"/>
    <property type="project" value="UniProtKB-KW"/>
</dbReference>
<dbReference type="PANTHER" id="PTHR46671">
    <property type="entry name" value="PROTEIN CBG11221"/>
    <property type="match status" value="1"/>
</dbReference>
<dbReference type="GO" id="GO:0016020">
    <property type="term" value="C:membrane"/>
    <property type="evidence" value="ECO:0007669"/>
    <property type="project" value="UniProtKB-SubCell"/>
</dbReference>
<dbReference type="AlphaFoldDB" id="A0A2G9TWS8"/>
<dbReference type="Proteomes" id="UP000230423">
    <property type="component" value="Unassembled WGS sequence"/>
</dbReference>
<evidence type="ECO:0000256" key="5">
    <source>
        <dbReference type="ARBA" id="ARBA00023180"/>
    </source>
</evidence>
<keyword evidence="4" id="KW-0472">Membrane</keyword>
<dbReference type="InterPro" id="IPR003406">
    <property type="entry name" value="Glyco_trans_14"/>
</dbReference>
<keyword evidence="3" id="KW-0808">Transferase</keyword>
<dbReference type="EMBL" id="KZ352049">
    <property type="protein sequence ID" value="PIO62476.1"/>
    <property type="molecule type" value="Genomic_DNA"/>
</dbReference>
<dbReference type="PANTHER" id="PTHR46671:SF7">
    <property type="entry name" value="CORE-2_I-BRANCHING ENZYME"/>
    <property type="match status" value="1"/>
</dbReference>